<accession>A0A0F9R767</accession>
<comment type="caution">
    <text evidence="1">The sequence shown here is derived from an EMBL/GenBank/DDBJ whole genome shotgun (WGS) entry which is preliminary data.</text>
</comment>
<sequence length="895" mass="103360">MLKTKKKVSQTNLMIKALLDILPANYLIKQGFPAIIQNDQIIMRSVFGLNFFLSSWIEEESDYKLIISEISKFLENYKDYIDYTRYILKFIHDKGRIPEKDEAWELNIPIDEMDLVLDLINVNIKEEVFSKLNLVEKKYFDELSKPIILSKNKLEEFKLEDLTTNYGLDLINAKILPLFINDILNIDNLNNEIEKYLNLSELTDKHLSRLNKLGTKITKLNLSKEKELSLLDLARKIKASIMETGESLYFLNNTEKFIVKEFSKKKAERLSEKLTEALRYCIRNNEELNLNMLITQFNLDLITANEVIILYGKKFSLPERLSKQETKKLDLTSKSVIKYIKEINEKPTIEDLIINLNLNIRDATIIITFINKMSVEALEEDFERYSEKELLEIDNLSCDILTLYKDAKTDRDLINLAHQVEAGIYSIKRALLYISWIENTINDQYIYTLSDQEKKILDGKISSALKYIVENELELEFQLLIEEVGFNFKDSNLIIRRYNQIISNEINIDTFTERKKTKIEALARKIYKTKKSGEINSYEPEEILSLNIESSSLEELWEAIVYLKVKVLNVLVTESRIIKTEIGKIRSEGNVQLKERHGTKISKREAIQLSKGSIKLQDANLKFKTSAEKVQLKRGMDFVGGLIRYKVAIKNKTDMLINNLEVSLQMTAEHMRIVDIKPRVYKKGDRAKIPSMSPKQSESVDFYLEPMICGSIPVAPITTYIDAFGNPQMTSKERLMVISKCPPIINPGEENIAKVKNIYESNDIIRSFRTFELEHDPSKTFILIMEAIGAWAGKTVSKPIYESQEPFTAEVYYYILNQIADPNLGHQEQIIIKIRVDEEKNIAFLNIGAETNPTVNGVLTHIWQLANERFGEAFGYEFMSLHCPECGGSVDNIGK</sequence>
<organism evidence="1">
    <name type="scientific">marine sediment metagenome</name>
    <dbReference type="NCBI Taxonomy" id="412755"/>
    <lineage>
        <taxon>unclassified sequences</taxon>
        <taxon>metagenomes</taxon>
        <taxon>ecological metagenomes</taxon>
    </lineage>
</organism>
<feature type="non-terminal residue" evidence="1">
    <location>
        <position position="895"/>
    </location>
</feature>
<gene>
    <name evidence="1" type="ORF">LCGC14_1008200</name>
</gene>
<dbReference type="AlphaFoldDB" id="A0A0F9R767"/>
<proteinExistence type="predicted"/>
<protein>
    <submittedName>
        <fullName evidence="1">Uncharacterized protein</fullName>
    </submittedName>
</protein>
<reference evidence="1" key="1">
    <citation type="journal article" date="2015" name="Nature">
        <title>Complex archaea that bridge the gap between prokaryotes and eukaryotes.</title>
        <authorList>
            <person name="Spang A."/>
            <person name="Saw J.H."/>
            <person name="Jorgensen S.L."/>
            <person name="Zaremba-Niedzwiedzka K."/>
            <person name="Martijn J."/>
            <person name="Lind A.E."/>
            <person name="van Eijk R."/>
            <person name="Schleper C."/>
            <person name="Guy L."/>
            <person name="Ettema T.J."/>
        </authorList>
    </citation>
    <scope>NUCLEOTIDE SEQUENCE</scope>
</reference>
<dbReference type="EMBL" id="LAZR01003941">
    <property type="protein sequence ID" value="KKN13258.1"/>
    <property type="molecule type" value="Genomic_DNA"/>
</dbReference>
<name>A0A0F9R767_9ZZZZ</name>
<evidence type="ECO:0000313" key="1">
    <source>
        <dbReference type="EMBL" id="KKN13258.1"/>
    </source>
</evidence>